<evidence type="ECO:0000313" key="4">
    <source>
        <dbReference type="EMBL" id="KAK9775846.1"/>
    </source>
</evidence>
<dbReference type="InterPro" id="IPR023226">
    <property type="entry name" value="Glyco_hydro_49_N_dom"/>
</dbReference>
<dbReference type="InterPro" id="IPR041274">
    <property type="entry name" value="IPU_b_solenoid"/>
</dbReference>
<dbReference type="InterPro" id="IPR012334">
    <property type="entry name" value="Pectin_lyas_fold"/>
</dbReference>
<organism evidence="4 5">
    <name type="scientific">Seiridium cardinale</name>
    <dbReference type="NCBI Taxonomy" id="138064"/>
    <lineage>
        <taxon>Eukaryota</taxon>
        <taxon>Fungi</taxon>
        <taxon>Dikarya</taxon>
        <taxon>Ascomycota</taxon>
        <taxon>Pezizomycotina</taxon>
        <taxon>Sordariomycetes</taxon>
        <taxon>Xylariomycetidae</taxon>
        <taxon>Amphisphaeriales</taxon>
        <taxon>Sporocadaceae</taxon>
        <taxon>Seiridium</taxon>
    </lineage>
</organism>
<keyword evidence="1" id="KW-0472">Membrane</keyword>
<comment type="caution">
    <text evidence="4">The sequence shown here is derived from an EMBL/GenBank/DDBJ whole genome shotgun (WGS) entry which is preliminary data.</text>
</comment>
<dbReference type="Pfam" id="PF18783">
    <property type="entry name" value="IPU_b_solenoid"/>
    <property type="match status" value="1"/>
</dbReference>
<dbReference type="Gene3D" id="2.160.20.10">
    <property type="entry name" value="Single-stranded right-handed beta-helix, Pectin lyase-like"/>
    <property type="match status" value="1"/>
</dbReference>
<gene>
    <name evidence="4" type="ORF">SCAR479_07371</name>
</gene>
<evidence type="ECO:0000259" key="2">
    <source>
        <dbReference type="Pfam" id="PF03718"/>
    </source>
</evidence>
<evidence type="ECO:0000313" key="5">
    <source>
        <dbReference type="Proteomes" id="UP001465668"/>
    </source>
</evidence>
<keyword evidence="1" id="KW-0812">Transmembrane</keyword>
<dbReference type="SUPFAM" id="SSF51126">
    <property type="entry name" value="Pectin lyase-like"/>
    <property type="match status" value="1"/>
</dbReference>
<dbReference type="InterPro" id="IPR011050">
    <property type="entry name" value="Pectin_lyase_fold/virulence"/>
</dbReference>
<evidence type="ECO:0000259" key="3">
    <source>
        <dbReference type="Pfam" id="PF17433"/>
    </source>
</evidence>
<dbReference type="Gene3D" id="2.60.350.10">
    <property type="entry name" value="Dextranase, N-terminal"/>
    <property type="match status" value="1"/>
</dbReference>
<dbReference type="EMBL" id="JARVKM010000031">
    <property type="protein sequence ID" value="KAK9775846.1"/>
    <property type="molecule type" value="Genomic_DNA"/>
</dbReference>
<dbReference type="Proteomes" id="UP001465668">
    <property type="component" value="Unassembled WGS sequence"/>
</dbReference>
<dbReference type="SUPFAM" id="SSF101596">
    <property type="entry name" value="Dextranase, N-terminal domain"/>
    <property type="match status" value="1"/>
</dbReference>
<dbReference type="Pfam" id="PF03718">
    <property type="entry name" value="Glyco_hydro_49"/>
    <property type="match status" value="1"/>
</dbReference>
<keyword evidence="5" id="KW-1185">Reference proteome</keyword>
<dbReference type="InterPro" id="IPR035953">
    <property type="entry name" value="Dextranase_N-ter"/>
</dbReference>
<feature type="domain" description="Glycoside hydrolase family 49 C-terminal" evidence="2">
    <location>
        <begin position="493"/>
        <end position="605"/>
    </location>
</feature>
<dbReference type="Pfam" id="PF18841">
    <property type="entry name" value="B_solenoid_dext"/>
    <property type="match status" value="1"/>
</dbReference>
<feature type="domain" description="Glycoside hydrolase family 49 N-terminal" evidence="3">
    <location>
        <begin position="64"/>
        <end position="229"/>
    </location>
</feature>
<feature type="transmembrane region" description="Helical" evidence="1">
    <location>
        <begin position="14"/>
        <end position="32"/>
    </location>
</feature>
<keyword evidence="1" id="KW-1133">Transmembrane helix</keyword>
<protein>
    <submittedName>
        <fullName evidence="4">Isopullulanase</fullName>
    </submittedName>
</protein>
<dbReference type="Pfam" id="PF17433">
    <property type="entry name" value="Glyco_hydro_49N"/>
    <property type="match status" value="1"/>
</dbReference>
<evidence type="ECO:0000256" key="1">
    <source>
        <dbReference type="SAM" id="Phobius"/>
    </source>
</evidence>
<proteinExistence type="predicted"/>
<name>A0ABR2XPW1_9PEZI</name>
<dbReference type="InterPro" id="IPR041402">
    <property type="entry name" value="B_solenoid_dext"/>
</dbReference>
<dbReference type="InterPro" id="IPR005192">
    <property type="entry name" value="Glyco_hydro_49_C"/>
</dbReference>
<reference evidence="4 5" key="1">
    <citation type="submission" date="2024-02" db="EMBL/GenBank/DDBJ databases">
        <title>First draft genome assembly of two strains of Seiridium cardinale.</title>
        <authorList>
            <person name="Emiliani G."/>
            <person name="Scali E."/>
        </authorList>
    </citation>
    <scope>NUCLEOTIDE SEQUENCE [LARGE SCALE GENOMIC DNA]</scope>
    <source>
        <strain evidence="4 5">BM-138-000479</strain>
    </source>
</reference>
<accession>A0ABR2XPW1</accession>
<sequence length="606" mass="66961">MTRVRTFATWRSDAHWLVVVFLSYLLLAIANYKNNFEMAMDPAVAESFAYTEAGFLFDRDSKIRTTNSTQLVTWWHNTAEINTETPVKNGNVRQSGIYSVQVSIAGKGTGCGSGTFYDSFVYNVIPANGMSSERQYASSYNQDQSWSSFLYSTDVIVKITRSNQKTSPVVIRPTNLGFPITNTGRSICFKVPYSSHGYRFSVEFRDNLIQLSPSNAMEPSNALLIFASPLEQPSDVPGSSASTIYPSQGRVTGLRTTKASTVYFGPGTYYFTGTDHMLLSPSVTWVYFAPGAYVKGAVEFQSTAAKVKATGHGVLSGEQYVWYADPSQGYRTSNGATNNGLRMWSGNNGKQKQIFVLKGVTISAPPFNSMDWEGTLDLVTCSVSDYKQVGSFYGQTDGMELYPGSVMQDVFYHTNDDTIKMYYSNVVVRNVVVWKLSTAPVVQFGWHPRNTQNVLIDTISVIHQAYQNAGSNPGLFGSNNNYDCDQFGLPSNTHTADISKTTKNITWSNFRSEGPSGCLFRIYALQTLVGVKIQNVWIESWEPDSIDTTQSRMPAFYDASSGYQVGISDFEISGFYVGNTKITARNAVSVGKISVDPTYKNGVSYS</sequence>